<dbReference type="Proteomes" id="UP000557739">
    <property type="component" value="Unassembled WGS sequence"/>
</dbReference>
<keyword evidence="2" id="KW-1185">Reference proteome</keyword>
<evidence type="ECO:0000313" key="1">
    <source>
        <dbReference type="EMBL" id="MBB5697006.1"/>
    </source>
</evidence>
<name>A0A7W9EHW0_9SPHN</name>
<dbReference type="RefSeq" id="WP_184023592.1">
    <property type="nucleotide sequence ID" value="NZ_JACIJJ010000001.1"/>
</dbReference>
<dbReference type="AlphaFoldDB" id="A0A7W9EHW0"/>
<organism evidence="1 2">
    <name type="scientific">Sphingomonas yantingensis</name>
    <dbReference type="NCBI Taxonomy" id="1241761"/>
    <lineage>
        <taxon>Bacteria</taxon>
        <taxon>Pseudomonadati</taxon>
        <taxon>Pseudomonadota</taxon>
        <taxon>Alphaproteobacteria</taxon>
        <taxon>Sphingomonadales</taxon>
        <taxon>Sphingomonadaceae</taxon>
        <taxon>Sphingomonas</taxon>
    </lineage>
</organism>
<dbReference type="EMBL" id="JACIJJ010000001">
    <property type="protein sequence ID" value="MBB5697006.1"/>
    <property type="molecule type" value="Genomic_DNA"/>
</dbReference>
<proteinExistence type="predicted"/>
<comment type="caution">
    <text evidence="1">The sequence shown here is derived from an EMBL/GenBank/DDBJ whole genome shotgun (WGS) entry which is preliminary data.</text>
</comment>
<reference evidence="1 2" key="1">
    <citation type="submission" date="2020-08" db="EMBL/GenBank/DDBJ databases">
        <title>Genomic Encyclopedia of Type Strains, Phase IV (KMG-IV): sequencing the most valuable type-strain genomes for metagenomic binning, comparative biology and taxonomic classification.</title>
        <authorList>
            <person name="Goeker M."/>
        </authorList>
    </citation>
    <scope>NUCLEOTIDE SEQUENCE [LARGE SCALE GENOMIC DNA]</scope>
    <source>
        <strain evidence="1 2">DSM 27244</strain>
    </source>
</reference>
<gene>
    <name evidence="1" type="ORF">FHR19_000331</name>
</gene>
<evidence type="ECO:0000313" key="2">
    <source>
        <dbReference type="Proteomes" id="UP000557739"/>
    </source>
</evidence>
<protein>
    <submittedName>
        <fullName evidence="1">Uncharacterized protein</fullName>
    </submittedName>
</protein>
<accession>A0A7W9EHW0</accession>
<sequence>MTLLTRERALVAANDNARELELEKLRIALDLRRRFPDMATADLDAILQTVEGQAQLNDEIRRTAAALDEARQFGMDFVETVLSPQTWEDWGEGGKRILSMLKTEFLKLALLNPIRNLLNGNSDAPTLGSIFSNIAKVIGGVSGGPSTPMARSGEIRNMLGLASGTEYWSGGAALVGEHGPEIASLPTGTRVTSAAATRRMMNESASKVQVEVVPNELFDVRVRTIAAPMAQEAAAIGAARGAAGGAEMATNNASMRSARRLGRRW</sequence>